<gene>
    <name evidence="12" type="ORF">B7463_g1701</name>
</gene>
<comment type="catalytic activity">
    <reaction evidence="10">
        <text>L-serine = pyruvate + NH4(+)</text>
        <dbReference type="Rhea" id="RHEA:19169"/>
        <dbReference type="ChEBI" id="CHEBI:15361"/>
        <dbReference type="ChEBI" id="CHEBI:28938"/>
        <dbReference type="ChEBI" id="CHEBI:33384"/>
        <dbReference type="EC" id="4.3.1.17"/>
    </reaction>
</comment>
<evidence type="ECO:0000256" key="4">
    <source>
        <dbReference type="ARBA" id="ARBA00010869"/>
    </source>
</evidence>
<evidence type="ECO:0000256" key="7">
    <source>
        <dbReference type="ARBA" id="ARBA00022490"/>
    </source>
</evidence>
<dbReference type="Gene3D" id="3.40.50.1100">
    <property type="match status" value="2"/>
</dbReference>
<evidence type="ECO:0000313" key="12">
    <source>
        <dbReference type="EMBL" id="RFU34626.1"/>
    </source>
</evidence>
<evidence type="ECO:0000259" key="11">
    <source>
        <dbReference type="Pfam" id="PF00291"/>
    </source>
</evidence>
<comment type="subcellular location">
    <subcellularLocation>
        <location evidence="2">Cytoplasm</location>
    </subcellularLocation>
</comment>
<proteinExistence type="inferred from homology"/>
<evidence type="ECO:0000256" key="3">
    <source>
        <dbReference type="ARBA" id="ARBA00004742"/>
    </source>
</evidence>
<comment type="pathway">
    <text evidence="3">Carbohydrate biosynthesis; gluconeogenesis.</text>
</comment>
<dbReference type="SUPFAM" id="SSF53686">
    <property type="entry name" value="Tryptophan synthase beta subunit-like PLP-dependent enzymes"/>
    <property type="match status" value="1"/>
</dbReference>
<feature type="non-terminal residue" evidence="12">
    <location>
        <position position="1"/>
    </location>
</feature>
<protein>
    <recommendedName>
        <fullName evidence="5">L-serine ammonia-lyase</fullName>
        <ecNumber evidence="5">4.3.1.17</ecNumber>
    </recommendedName>
</protein>
<dbReference type="OrthoDB" id="7773036at2759"/>
<dbReference type="GO" id="GO:0006567">
    <property type="term" value="P:L-threonine catabolic process"/>
    <property type="evidence" value="ECO:0007669"/>
    <property type="project" value="TreeGrafter"/>
</dbReference>
<comment type="similarity">
    <text evidence="4">Belongs to the serine/threonine dehydratase family.</text>
</comment>
<dbReference type="AlphaFoldDB" id="A0A3E2HML9"/>
<dbReference type="Gene3D" id="3.40.630.30">
    <property type="match status" value="1"/>
</dbReference>
<dbReference type="GO" id="GO:0006094">
    <property type="term" value="P:gluconeogenesis"/>
    <property type="evidence" value="ECO:0007669"/>
    <property type="project" value="UniProtKB-KW"/>
</dbReference>
<sequence length="651" mass="72001">MGSNFLAQPWIQTPCIKSPALSREAGCNVYLKLENLQPSGSFKSRGIGNLILHAMRTRSPSKPLHFYCSSGGNAGLACATAALSLQQNATIVVPLSTSAFMVEKLKILGVEVIQIGNHWSEADAYLREELLAKDKDGIYVPPFDDPEIWHGNGTIIDEIEVQMRDEGGYDAVVCSVGGGGLFAGIMESLERHGRLRGGQKGGAKVLAMETDGTQSLAFSLKNTKLSRMDTISGIATSLGAAQVAKKAFEWAQRPEVVSCVFSDAEAAMGSVCFADDQRILVEAACGVSIAPAYNDTLASILFPEVERSEFEKLNIIIVVCGGSNEIQEATASEPLSLEEEYQMQHSWRTDHDKLTFIACVPPPSDASNVENLAPAIFPGVADAPERMIGDVNLFLSPADEDEEGCIGELELMIAPTSIRRQGYGRATILTFIYYLKTHLEEILTEYKQGKSQDKMSLLQLKVKVGSSNEKSIQLFESIGFIKVYQSPNYFGEFELILEEFLGEERIRSLLEKFKIEGYQELSSSADFFDKKTYLMRVICKLPCKTLNIVINKLVSTTVDGVENEPEWKRYLIQLNVSALPTKRGQLSWFVRDQAARELAKTRLNLVKKELLGLKDKIREVVQDEERACERKLCRMMGATEELELLAHGYVE</sequence>
<evidence type="ECO:0000313" key="13">
    <source>
        <dbReference type="Proteomes" id="UP000258309"/>
    </source>
</evidence>
<evidence type="ECO:0000256" key="2">
    <source>
        <dbReference type="ARBA" id="ARBA00004496"/>
    </source>
</evidence>
<dbReference type="PANTHER" id="PTHR48078:SF2">
    <property type="entry name" value="CATABOLIC L-SERINE_THREONINE DEHYDRATASE"/>
    <property type="match status" value="1"/>
</dbReference>
<dbReference type="PANTHER" id="PTHR48078">
    <property type="entry name" value="THREONINE DEHYDRATASE, MITOCHONDRIAL-RELATED"/>
    <property type="match status" value="1"/>
</dbReference>
<evidence type="ECO:0000256" key="9">
    <source>
        <dbReference type="ARBA" id="ARBA00023239"/>
    </source>
</evidence>
<dbReference type="EC" id="4.3.1.17" evidence="5"/>
<dbReference type="InterPro" id="IPR050147">
    <property type="entry name" value="Ser/Thr_Dehydratase"/>
</dbReference>
<dbReference type="GO" id="GO:0006565">
    <property type="term" value="P:L-serine catabolic process"/>
    <property type="evidence" value="ECO:0007669"/>
    <property type="project" value="TreeGrafter"/>
</dbReference>
<feature type="non-terminal residue" evidence="12">
    <location>
        <position position="651"/>
    </location>
</feature>
<keyword evidence="13" id="KW-1185">Reference proteome</keyword>
<dbReference type="GO" id="GO:0004794">
    <property type="term" value="F:threonine deaminase activity"/>
    <property type="evidence" value="ECO:0007669"/>
    <property type="project" value="TreeGrafter"/>
</dbReference>
<evidence type="ECO:0000256" key="1">
    <source>
        <dbReference type="ARBA" id="ARBA00001933"/>
    </source>
</evidence>
<dbReference type="GO" id="GO:0030170">
    <property type="term" value="F:pyridoxal phosphate binding"/>
    <property type="evidence" value="ECO:0007669"/>
    <property type="project" value="InterPro"/>
</dbReference>
<keyword evidence="8" id="KW-0663">Pyridoxal phosphate</keyword>
<dbReference type="GO" id="GO:0005737">
    <property type="term" value="C:cytoplasm"/>
    <property type="evidence" value="ECO:0007669"/>
    <property type="project" value="UniProtKB-SubCell"/>
</dbReference>
<keyword evidence="6" id="KW-0312">Gluconeogenesis</keyword>
<dbReference type="Pfam" id="PF00291">
    <property type="entry name" value="PALP"/>
    <property type="match status" value="1"/>
</dbReference>
<evidence type="ECO:0000256" key="6">
    <source>
        <dbReference type="ARBA" id="ARBA00022432"/>
    </source>
</evidence>
<dbReference type="Proteomes" id="UP000258309">
    <property type="component" value="Unassembled WGS sequence"/>
</dbReference>
<evidence type="ECO:0000256" key="8">
    <source>
        <dbReference type="ARBA" id="ARBA00022898"/>
    </source>
</evidence>
<accession>A0A3E2HML9</accession>
<comment type="caution">
    <text evidence="12">The sequence shown here is derived from an EMBL/GenBank/DDBJ whole genome shotgun (WGS) entry which is preliminary data.</text>
</comment>
<evidence type="ECO:0000256" key="10">
    <source>
        <dbReference type="ARBA" id="ARBA00049406"/>
    </source>
</evidence>
<keyword evidence="7" id="KW-0963">Cytoplasm</keyword>
<dbReference type="STRING" id="5539.A0A3E2HML9"/>
<dbReference type="EMBL" id="NCSJ02000018">
    <property type="protein sequence ID" value="RFU34626.1"/>
    <property type="molecule type" value="Genomic_DNA"/>
</dbReference>
<comment type="cofactor">
    <cofactor evidence="1">
        <name>pyridoxal 5'-phosphate</name>
        <dbReference type="ChEBI" id="CHEBI:597326"/>
    </cofactor>
</comment>
<name>A0A3E2HML9_SCYLI</name>
<dbReference type="InterPro" id="IPR001926">
    <property type="entry name" value="TrpB-like_PALP"/>
</dbReference>
<keyword evidence="9" id="KW-0456">Lyase</keyword>
<dbReference type="GO" id="GO:0003941">
    <property type="term" value="F:L-serine ammonia-lyase activity"/>
    <property type="evidence" value="ECO:0007669"/>
    <property type="project" value="UniProtKB-EC"/>
</dbReference>
<organism evidence="12 13">
    <name type="scientific">Scytalidium lignicola</name>
    <name type="common">Hyphomycete</name>
    <dbReference type="NCBI Taxonomy" id="5539"/>
    <lineage>
        <taxon>Eukaryota</taxon>
        <taxon>Fungi</taxon>
        <taxon>Dikarya</taxon>
        <taxon>Ascomycota</taxon>
        <taxon>Pezizomycotina</taxon>
        <taxon>Leotiomycetes</taxon>
        <taxon>Leotiomycetes incertae sedis</taxon>
        <taxon>Scytalidium</taxon>
    </lineage>
</organism>
<dbReference type="SUPFAM" id="SSF55729">
    <property type="entry name" value="Acyl-CoA N-acyltransferases (Nat)"/>
    <property type="match status" value="1"/>
</dbReference>
<feature type="domain" description="Tryptophan synthase beta chain-like PALP" evidence="11">
    <location>
        <begin position="10"/>
        <end position="294"/>
    </location>
</feature>
<dbReference type="InterPro" id="IPR000634">
    <property type="entry name" value="Ser/Thr_deHydtase_PyrdxlP-BS"/>
</dbReference>
<reference evidence="12 13" key="1">
    <citation type="submission" date="2018-05" db="EMBL/GenBank/DDBJ databases">
        <title>Draft genome sequence of Scytalidium lignicola DSM 105466, a ubiquitous saprotrophic fungus.</title>
        <authorList>
            <person name="Buettner E."/>
            <person name="Gebauer A.M."/>
            <person name="Hofrichter M."/>
            <person name="Liers C."/>
            <person name="Kellner H."/>
        </authorList>
    </citation>
    <scope>NUCLEOTIDE SEQUENCE [LARGE SCALE GENOMIC DNA]</scope>
    <source>
        <strain evidence="12 13">DSM 105466</strain>
    </source>
</reference>
<dbReference type="GO" id="GO:0009097">
    <property type="term" value="P:isoleucine biosynthetic process"/>
    <property type="evidence" value="ECO:0007669"/>
    <property type="project" value="TreeGrafter"/>
</dbReference>
<dbReference type="FunFam" id="3.40.50.1100:FF:000040">
    <property type="entry name" value="L-serine dehydratase, putative"/>
    <property type="match status" value="1"/>
</dbReference>
<evidence type="ECO:0000256" key="5">
    <source>
        <dbReference type="ARBA" id="ARBA00012093"/>
    </source>
</evidence>
<dbReference type="InterPro" id="IPR036052">
    <property type="entry name" value="TrpB-like_PALP_sf"/>
</dbReference>
<dbReference type="InterPro" id="IPR016181">
    <property type="entry name" value="Acyl_CoA_acyltransferase"/>
</dbReference>
<dbReference type="PROSITE" id="PS00165">
    <property type="entry name" value="DEHYDRATASE_SER_THR"/>
    <property type="match status" value="1"/>
</dbReference>